<comment type="caution">
    <text evidence="6">The sequence shown here is derived from an EMBL/GenBank/DDBJ whole genome shotgun (WGS) entry which is preliminary data.</text>
</comment>
<dbReference type="GO" id="GO:0005524">
    <property type="term" value="F:ATP binding"/>
    <property type="evidence" value="ECO:0007669"/>
    <property type="project" value="UniProtKB-KW"/>
</dbReference>
<evidence type="ECO:0000256" key="2">
    <source>
        <dbReference type="ARBA" id="ARBA00022448"/>
    </source>
</evidence>
<accession>A0ABT8TEG5</accession>
<dbReference type="InterPro" id="IPR003439">
    <property type="entry name" value="ABC_transporter-like_ATP-bd"/>
</dbReference>
<dbReference type="RefSeq" id="WP_302712510.1">
    <property type="nucleotide sequence ID" value="NZ_JAULRT010000052.1"/>
</dbReference>
<dbReference type="InterPro" id="IPR013563">
    <property type="entry name" value="Oligopep_ABC_C"/>
</dbReference>
<dbReference type="InterPro" id="IPR027417">
    <property type="entry name" value="P-loop_NTPase"/>
</dbReference>
<protein>
    <submittedName>
        <fullName evidence="6">ABC transporter ATP-binding protein</fullName>
    </submittedName>
</protein>
<keyword evidence="7" id="KW-1185">Reference proteome</keyword>
<name>A0ABT8TEG5_9GAMM</name>
<evidence type="ECO:0000313" key="6">
    <source>
        <dbReference type="EMBL" id="MDO3382326.1"/>
    </source>
</evidence>
<dbReference type="PANTHER" id="PTHR43776:SF7">
    <property type="entry name" value="D,D-DIPEPTIDE TRANSPORT ATP-BINDING PROTEIN DDPF-RELATED"/>
    <property type="match status" value="1"/>
</dbReference>
<dbReference type="NCBIfam" id="NF008453">
    <property type="entry name" value="PRK11308.1"/>
    <property type="match status" value="2"/>
</dbReference>
<dbReference type="SUPFAM" id="SSF52540">
    <property type="entry name" value="P-loop containing nucleoside triphosphate hydrolases"/>
    <property type="match status" value="2"/>
</dbReference>
<keyword evidence="2" id="KW-0813">Transport</keyword>
<evidence type="ECO:0000256" key="3">
    <source>
        <dbReference type="ARBA" id="ARBA00022741"/>
    </source>
</evidence>
<dbReference type="CDD" id="cd03257">
    <property type="entry name" value="ABC_NikE_OppD_transporters"/>
    <property type="match status" value="2"/>
</dbReference>
<dbReference type="PROSITE" id="PS50893">
    <property type="entry name" value="ABC_TRANSPORTER_2"/>
    <property type="match status" value="2"/>
</dbReference>
<dbReference type="InterPro" id="IPR050319">
    <property type="entry name" value="ABC_transp_ATP-bind"/>
</dbReference>
<gene>
    <name evidence="6" type="ORF">QWI16_09075</name>
</gene>
<dbReference type="Gene3D" id="3.40.50.300">
    <property type="entry name" value="P-loop containing nucleotide triphosphate hydrolases"/>
    <property type="match status" value="2"/>
</dbReference>
<dbReference type="InterPro" id="IPR003593">
    <property type="entry name" value="AAA+_ATPase"/>
</dbReference>
<dbReference type="Pfam" id="PF00005">
    <property type="entry name" value="ABC_tran"/>
    <property type="match status" value="2"/>
</dbReference>
<dbReference type="Pfam" id="PF08352">
    <property type="entry name" value="oligo_HPY"/>
    <property type="match status" value="2"/>
</dbReference>
<evidence type="ECO:0000313" key="7">
    <source>
        <dbReference type="Proteomes" id="UP001168380"/>
    </source>
</evidence>
<reference evidence="6" key="1">
    <citation type="submission" date="2023-07" db="EMBL/GenBank/DDBJ databases">
        <title>Gilvimarinus algae sp. nov., isolated from the surface of Kelp.</title>
        <authorList>
            <person name="Sun Y.Y."/>
            <person name="Gong Y."/>
            <person name="Du Z.J."/>
        </authorList>
    </citation>
    <scope>NUCLEOTIDE SEQUENCE</scope>
    <source>
        <strain evidence="6">SDUM040014</strain>
    </source>
</reference>
<feature type="domain" description="ABC transporter" evidence="5">
    <location>
        <begin position="6"/>
        <end position="257"/>
    </location>
</feature>
<sequence length="535" mass="59381">MSEPVLRITDLSLAFHQEQTLIPVVKSLNLEIQPGEVLALVGESGSGKSVTAQSILKLLPASAAVYQSGSIVYGGDDLLGCNEKSLARIRGNRISMIFQEPMTSLNPLHTIEKQLAEVLFLHKGLSPVKARKPVLEWLERVGIRDPQKRLSSLPHELSGGERQRVMIAMALINEPDLLIADEPTTALDVTVQSQILQLLKQLQRDLNMAVLFITHDLKIVKRLADRVAIMRAGQILEVGQTSEVFSSPTHEYTRLLLASDPGEAPSPVKPDAEPLLEVKRLRTWFPVKRGVFKKVVDHIKAADDINFTLRVGETLGIVGESGSGKTTVGRSILRLIASEGQAVYYGSSPKDLFGLSAKALKPLRRELQIIFQDPYGSLSPRMSIAEIIAEGLEVHETISAEEKEHRVIQALTRVRLDPAVRHRYPNEFSGGQRQRVAIARALILKPRLLVLDEPTSALDRSVQKEVVDLLKQLQQDYAMAYVFISHDLDVVRAMSHKIIVMRRGQIVESGTAEQLFREPEHEYTRTLLQSASAPL</sequence>
<dbReference type="InterPro" id="IPR017871">
    <property type="entry name" value="ABC_transporter-like_CS"/>
</dbReference>
<dbReference type="EMBL" id="JAULRT010000052">
    <property type="protein sequence ID" value="MDO3382326.1"/>
    <property type="molecule type" value="Genomic_DNA"/>
</dbReference>
<dbReference type="SMART" id="SM00382">
    <property type="entry name" value="AAA"/>
    <property type="match status" value="2"/>
</dbReference>
<keyword evidence="4 6" id="KW-0067">ATP-binding</keyword>
<dbReference type="PANTHER" id="PTHR43776">
    <property type="entry name" value="TRANSPORT ATP-BINDING PROTEIN"/>
    <property type="match status" value="1"/>
</dbReference>
<evidence type="ECO:0000256" key="4">
    <source>
        <dbReference type="ARBA" id="ARBA00022840"/>
    </source>
</evidence>
<feature type="domain" description="ABC transporter" evidence="5">
    <location>
        <begin position="287"/>
        <end position="528"/>
    </location>
</feature>
<evidence type="ECO:0000256" key="1">
    <source>
        <dbReference type="ARBA" id="ARBA00005417"/>
    </source>
</evidence>
<dbReference type="Proteomes" id="UP001168380">
    <property type="component" value="Unassembled WGS sequence"/>
</dbReference>
<keyword evidence="3" id="KW-0547">Nucleotide-binding</keyword>
<organism evidence="6 7">
    <name type="scientific">Gilvimarinus algae</name>
    <dbReference type="NCBI Taxonomy" id="3058037"/>
    <lineage>
        <taxon>Bacteria</taxon>
        <taxon>Pseudomonadati</taxon>
        <taxon>Pseudomonadota</taxon>
        <taxon>Gammaproteobacteria</taxon>
        <taxon>Cellvibrionales</taxon>
        <taxon>Cellvibrionaceae</taxon>
        <taxon>Gilvimarinus</taxon>
    </lineage>
</organism>
<dbReference type="PROSITE" id="PS00211">
    <property type="entry name" value="ABC_TRANSPORTER_1"/>
    <property type="match status" value="2"/>
</dbReference>
<proteinExistence type="inferred from homology"/>
<evidence type="ECO:0000259" key="5">
    <source>
        <dbReference type="PROSITE" id="PS50893"/>
    </source>
</evidence>
<comment type="similarity">
    <text evidence="1">Belongs to the ABC transporter superfamily.</text>
</comment>